<evidence type="ECO:0000313" key="3">
    <source>
        <dbReference type="Proteomes" id="UP000061839"/>
    </source>
</evidence>
<name>A0A0D4BZ50_9MICC</name>
<gene>
    <name evidence="2" type="ORF">UM93_07460</name>
</gene>
<feature type="domain" description="YdhG-like" evidence="1">
    <location>
        <begin position="18"/>
        <end position="109"/>
    </location>
</feature>
<dbReference type="KEGG" id="ari:UM93_07460"/>
<dbReference type="EMBL" id="CP011005">
    <property type="protein sequence ID" value="AJT41396.1"/>
    <property type="molecule type" value="Genomic_DNA"/>
</dbReference>
<dbReference type="Pfam" id="PF08818">
    <property type="entry name" value="DUF1801"/>
    <property type="match status" value="1"/>
</dbReference>
<dbReference type="InterPro" id="IPR014922">
    <property type="entry name" value="YdhG-like"/>
</dbReference>
<organism evidence="2 3">
    <name type="scientific">Psychromicrobium lacuslunae</name>
    <dbReference type="NCBI Taxonomy" id="1618207"/>
    <lineage>
        <taxon>Bacteria</taxon>
        <taxon>Bacillati</taxon>
        <taxon>Actinomycetota</taxon>
        <taxon>Actinomycetes</taxon>
        <taxon>Micrococcales</taxon>
        <taxon>Micrococcaceae</taxon>
        <taxon>Psychromicrobium</taxon>
    </lineage>
</organism>
<dbReference type="OrthoDB" id="3236524at2"/>
<evidence type="ECO:0000313" key="2">
    <source>
        <dbReference type="EMBL" id="AJT41396.1"/>
    </source>
</evidence>
<dbReference type="SUPFAM" id="SSF159888">
    <property type="entry name" value="YdhG-like"/>
    <property type="match status" value="1"/>
</dbReference>
<proteinExistence type="predicted"/>
<protein>
    <recommendedName>
        <fullName evidence="1">YdhG-like domain-containing protein</fullName>
    </recommendedName>
</protein>
<dbReference type="HOGENOM" id="CLU_128703_1_0_11"/>
<evidence type="ECO:0000259" key="1">
    <source>
        <dbReference type="Pfam" id="PF08818"/>
    </source>
</evidence>
<dbReference type="RefSeq" id="WP_045074738.1">
    <property type="nucleotide sequence ID" value="NZ_CP011005.1"/>
</dbReference>
<dbReference type="Proteomes" id="UP000061839">
    <property type="component" value="Chromosome"/>
</dbReference>
<dbReference type="AlphaFoldDB" id="A0A0D4BZ50"/>
<dbReference type="Gene3D" id="3.90.1150.200">
    <property type="match status" value="1"/>
</dbReference>
<dbReference type="PATRIC" id="fig|1618207.4.peg.1510"/>
<reference evidence="2 3" key="1">
    <citation type="journal article" date="2015" name="Genome Announc.">
        <title>Complete Genome Sequencing of Protease-Producing Novel Arthrobacter sp. Strain IHBB 11108 Using PacBio Single-Molecule Real-Time Sequencing Technology.</title>
        <authorList>
            <person name="Kiran S."/>
            <person name="Swarnkar M.K."/>
            <person name="Pal M."/>
            <person name="Thakur R."/>
            <person name="Tewari R."/>
            <person name="Singh A.K."/>
            <person name="Gulati A."/>
        </authorList>
    </citation>
    <scope>NUCLEOTIDE SEQUENCE [LARGE SCALE GENOMIC DNA]</scope>
    <source>
        <strain evidence="2 3">IHBB 11108</strain>
    </source>
</reference>
<sequence>MTVNSIAEYIDQYDGEVQQRLLTVYELIRSAAPHTAVESISWRMPTFKLDTEPLFFFTAAKRHISFYPTAEVIAHFDSDLDGYGTTEHAIQFPHNAPLPIELIRQIIDWRLQQLPSGNS</sequence>
<accession>A0A0D4BZ50</accession>
<keyword evidence="3" id="KW-1185">Reference proteome</keyword>